<sequence length="237" mass="27469">MHNVKLLIEYDGTNFYGWQIQPGLRTVQGELEKVIKKITNAPTKLIGAGRTDQGVHALGQVANFQARINLSPEKLRQAINSLTPDDIYIKKIEFVEEQFNSRYSARSKIYRYHITFIPSPFKIRYNWYVNYQLNIEKMKQALNYLIGEHDYKNFSISNGPENTTCRIMKASLTDIPDGVIIEFEGNRFLRRMVRGMVGFLVDLGRGRFNVQEPAEVWHIPGLYFAPPQGLFLMKVKY</sequence>
<feature type="binding site" evidence="4 6">
    <location>
        <position position="110"/>
    </location>
    <ligand>
        <name>substrate</name>
    </ligand>
</feature>
<feature type="domain" description="Pseudouridine synthase I TruA alpha/beta" evidence="8">
    <location>
        <begin position="8"/>
        <end position="103"/>
    </location>
</feature>
<dbReference type="CDD" id="cd02570">
    <property type="entry name" value="PseudoU_synth_EcTruA"/>
    <property type="match status" value="1"/>
</dbReference>
<comment type="function">
    <text evidence="4">Formation of pseudouridine at positions 38, 39 and 40 in the anticodon stem and loop of transfer RNAs.</text>
</comment>
<dbReference type="GO" id="GO:0160147">
    <property type="term" value="F:tRNA pseudouridine(38-40) synthase activity"/>
    <property type="evidence" value="ECO:0007669"/>
    <property type="project" value="UniProtKB-EC"/>
</dbReference>
<dbReference type="GO" id="GO:0003723">
    <property type="term" value="F:RNA binding"/>
    <property type="evidence" value="ECO:0007669"/>
    <property type="project" value="InterPro"/>
</dbReference>
<evidence type="ECO:0000256" key="4">
    <source>
        <dbReference type="HAMAP-Rule" id="MF_00171"/>
    </source>
</evidence>
<evidence type="ECO:0000256" key="1">
    <source>
        <dbReference type="ARBA" id="ARBA00009375"/>
    </source>
</evidence>
<organism evidence="9 10">
    <name type="scientific">candidate division WOR-3 bacterium 4484_100</name>
    <dbReference type="NCBI Taxonomy" id="1936077"/>
    <lineage>
        <taxon>Bacteria</taxon>
        <taxon>Bacteria division WOR-3</taxon>
    </lineage>
</organism>
<evidence type="ECO:0000256" key="5">
    <source>
        <dbReference type="PIRSR" id="PIRSR001430-1"/>
    </source>
</evidence>
<dbReference type="PANTHER" id="PTHR11142:SF0">
    <property type="entry name" value="TRNA PSEUDOURIDINE SYNTHASE-LIKE 1"/>
    <property type="match status" value="1"/>
</dbReference>
<dbReference type="PIRSF" id="PIRSF001430">
    <property type="entry name" value="tRNA_psdUrid_synth"/>
    <property type="match status" value="1"/>
</dbReference>
<name>A0A1V4QG08_UNCW3</name>
<evidence type="ECO:0000259" key="8">
    <source>
        <dbReference type="Pfam" id="PF01416"/>
    </source>
</evidence>
<dbReference type="NCBIfam" id="TIGR00071">
    <property type="entry name" value="hisT_truA"/>
    <property type="match status" value="1"/>
</dbReference>
<feature type="domain" description="Pseudouridine synthase I TruA alpha/beta" evidence="8">
    <location>
        <begin position="141"/>
        <end position="237"/>
    </location>
</feature>
<evidence type="ECO:0000256" key="3">
    <source>
        <dbReference type="ARBA" id="ARBA00023235"/>
    </source>
</evidence>
<dbReference type="FunFam" id="3.30.70.580:FF:000001">
    <property type="entry name" value="tRNA pseudouridine synthase A"/>
    <property type="match status" value="1"/>
</dbReference>
<evidence type="ECO:0000313" key="9">
    <source>
        <dbReference type="EMBL" id="OPX18172.1"/>
    </source>
</evidence>
<comment type="caution">
    <text evidence="9">The sequence shown here is derived from an EMBL/GenBank/DDBJ whole genome shotgun (WGS) entry which is preliminary data.</text>
</comment>
<evidence type="ECO:0000256" key="7">
    <source>
        <dbReference type="RuleBase" id="RU003792"/>
    </source>
</evidence>
<comment type="caution">
    <text evidence="4">Lacks conserved residue(s) required for the propagation of feature annotation.</text>
</comment>
<dbReference type="AlphaFoldDB" id="A0A1V4QG08"/>
<proteinExistence type="inferred from homology"/>
<reference evidence="10" key="1">
    <citation type="submission" date="2017-01" db="EMBL/GenBank/DDBJ databases">
        <title>Novel pathways for hydrocarbon cycling and metabolic interdependencies in hydrothermal sediment communities.</title>
        <authorList>
            <person name="Dombrowski N."/>
            <person name="Seitz K."/>
            <person name="Teske A."/>
            <person name="Baker B."/>
        </authorList>
    </citation>
    <scope>NUCLEOTIDE SEQUENCE [LARGE SCALE GENOMIC DNA]</scope>
</reference>
<dbReference type="Pfam" id="PF01416">
    <property type="entry name" value="PseudoU_synth_1"/>
    <property type="match status" value="2"/>
</dbReference>
<dbReference type="InterPro" id="IPR001406">
    <property type="entry name" value="PsdUridine_synth_TruA"/>
</dbReference>
<feature type="active site" description="Nucleophile" evidence="4 5">
    <location>
        <position position="52"/>
    </location>
</feature>
<dbReference type="Proteomes" id="UP000191663">
    <property type="component" value="Unassembled WGS sequence"/>
</dbReference>
<dbReference type="InterPro" id="IPR020097">
    <property type="entry name" value="PsdUridine_synth_TruA_a/b_dom"/>
</dbReference>
<dbReference type="SUPFAM" id="SSF55120">
    <property type="entry name" value="Pseudouridine synthase"/>
    <property type="match status" value="1"/>
</dbReference>
<dbReference type="EC" id="5.4.99.12" evidence="4"/>
<comment type="similarity">
    <text evidence="1 4 7">Belongs to the tRNA pseudouridine synthase TruA family.</text>
</comment>
<dbReference type="PANTHER" id="PTHR11142">
    <property type="entry name" value="PSEUDOURIDYLATE SYNTHASE"/>
    <property type="match status" value="1"/>
</dbReference>
<evidence type="ECO:0000256" key="6">
    <source>
        <dbReference type="PIRSR" id="PIRSR001430-2"/>
    </source>
</evidence>
<dbReference type="Gene3D" id="3.30.70.580">
    <property type="entry name" value="Pseudouridine synthase I, catalytic domain, N-terminal subdomain"/>
    <property type="match status" value="1"/>
</dbReference>
<dbReference type="InterPro" id="IPR020095">
    <property type="entry name" value="PsdUridine_synth_TruA_C"/>
</dbReference>
<keyword evidence="2 4" id="KW-0819">tRNA processing</keyword>
<evidence type="ECO:0000313" key="10">
    <source>
        <dbReference type="Proteomes" id="UP000191663"/>
    </source>
</evidence>
<dbReference type="InterPro" id="IPR020094">
    <property type="entry name" value="TruA/RsuA/RluB/E/F_N"/>
</dbReference>
<evidence type="ECO:0000256" key="2">
    <source>
        <dbReference type="ARBA" id="ARBA00022694"/>
    </source>
</evidence>
<comment type="subunit">
    <text evidence="4">Homodimer.</text>
</comment>
<accession>A0A1V4QG08</accession>
<gene>
    <name evidence="4" type="primary">truA</name>
    <name evidence="9" type="ORF">BXT86_02625</name>
</gene>
<comment type="catalytic activity">
    <reaction evidence="4 7">
        <text>uridine(38/39/40) in tRNA = pseudouridine(38/39/40) in tRNA</text>
        <dbReference type="Rhea" id="RHEA:22376"/>
        <dbReference type="Rhea" id="RHEA-COMP:10085"/>
        <dbReference type="Rhea" id="RHEA-COMP:10087"/>
        <dbReference type="ChEBI" id="CHEBI:65314"/>
        <dbReference type="ChEBI" id="CHEBI:65315"/>
        <dbReference type="EC" id="5.4.99.12"/>
    </reaction>
</comment>
<dbReference type="EMBL" id="MUKB01000034">
    <property type="protein sequence ID" value="OPX18172.1"/>
    <property type="molecule type" value="Genomic_DNA"/>
</dbReference>
<dbReference type="HAMAP" id="MF_00171">
    <property type="entry name" value="TruA"/>
    <property type="match status" value="1"/>
</dbReference>
<protein>
    <recommendedName>
        <fullName evidence="4">tRNA pseudouridine synthase A</fullName>
        <ecNumber evidence="4">5.4.99.12</ecNumber>
    </recommendedName>
    <alternativeName>
        <fullName evidence="4">tRNA pseudouridine(38-40) synthase</fullName>
    </alternativeName>
    <alternativeName>
        <fullName evidence="4">tRNA pseudouridylate synthase I</fullName>
    </alternativeName>
    <alternativeName>
        <fullName evidence="4">tRNA-uridine isomerase I</fullName>
    </alternativeName>
</protein>
<dbReference type="InterPro" id="IPR020103">
    <property type="entry name" value="PsdUridine_synth_cat_dom_sf"/>
</dbReference>
<dbReference type="Gene3D" id="3.30.70.660">
    <property type="entry name" value="Pseudouridine synthase I, catalytic domain, C-terminal subdomain"/>
    <property type="match status" value="1"/>
</dbReference>
<dbReference type="GO" id="GO:0031119">
    <property type="term" value="P:tRNA pseudouridine synthesis"/>
    <property type="evidence" value="ECO:0007669"/>
    <property type="project" value="UniProtKB-UniRule"/>
</dbReference>
<keyword evidence="3 4" id="KW-0413">Isomerase</keyword>